<reference evidence="7" key="1">
    <citation type="journal article" date="2011" name="MBio">
        <title>Novel metabolic attributes of the genus Cyanothece, comprising a group of unicellular nitrogen-fixing Cyanobacteria.</title>
        <authorList>
            <person name="Bandyopadhyay A."/>
            <person name="Elvitigala T."/>
            <person name="Welsh E."/>
            <person name="Stockel J."/>
            <person name="Liberton M."/>
            <person name="Min H."/>
            <person name="Sherman L.A."/>
            <person name="Pakrasi H.B."/>
        </authorList>
    </citation>
    <scope>NUCLEOTIDE SEQUENCE [LARGE SCALE GENOMIC DNA]</scope>
    <source>
        <strain evidence="7">PCC 7424</strain>
    </source>
</reference>
<gene>
    <name evidence="6" type="ordered locus">PCC7424_4158</name>
</gene>
<evidence type="ECO:0000256" key="1">
    <source>
        <dbReference type="ARBA" id="ARBA00022723"/>
    </source>
</evidence>
<evidence type="ECO:0000313" key="7">
    <source>
        <dbReference type="Proteomes" id="UP000002384"/>
    </source>
</evidence>
<dbReference type="Pfam" id="PF00149">
    <property type="entry name" value="Metallophos"/>
    <property type="match status" value="1"/>
</dbReference>
<dbReference type="EMBL" id="CP001291">
    <property type="protein sequence ID" value="ACK72528.1"/>
    <property type="molecule type" value="Genomic_DNA"/>
</dbReference>
<dbReference type="Proteomes" id="UP000002384">
    <property type="component" value="Chromosome"/>
</dbReference>
<dbReference type="PANTHER" id="PTHR42988:SF2">
    <property type="entry name" value="CYCLIC NUCLEOTIDE PHOSPHODIESTERASE CBUA0032-RELATED"/>
    <property type="match status" value="1"/>
</dbReference>
<accession>B7KLF6</accession>
<evidence type="ECO:0000259" key="5">
    <source>
        <dbReference type="Pfam" id="PF00149"/>
    </source>
</evidence>
<dbReference type="eggNOG" id="COG1409">
    <property type="taxonomic scope" value="Bacteria"/>
</dbReference>
<dbReference type="RefSeq" id="WP_015956113.1">
    <property type="nucleotide sequence ID" value="NC_011729.1"/>
</dbReference>
<keyword evidence="1" id="KW-0479">Metal-binding</keyword>
<keyword evidence="2" id="KW-0378">Hydrolase</keyword>
<dbReference type="AlphaFoldDB" id="B7KLF6"/>
<dbReference type="InterPro" id="IPR050884">
    <property type="entry name" value="CNP_phosphodiesterase-III"/>
</dbReference>
<feature type="domain" description="Calcineurin-like phosphoesterase" evidence="5">
    <location>
        <begin position="3"/>
        <end position="220"/>
    </location>
</feature>
<evidence type="ECO:0000256" key="2">
    <source>
        <dbReference type="ARBA" id="ARBA00022801"/>
    </source>
</evidence>
<dbReference type="PIRSF" id="PIRSF035427">
    <property type="entry name" value="All2852"/>
    <property type="match status" value="1"/>
</dbReference>
<comment type="similarity">
    <text evidence="4">Belongs to the cyclic nucleotide phosphodiesterase class-III family.</text>
</comment>
<dbReference type="GO" id="GO:0046872">
    <property type="term" value="F:metal ion binding"/>
    <property type="evidence" value="ECO:0007669"/>
    <property type="project" value="UniProtKB-KW"/>
</dbReference>
<keyword evidence="3" id="KW-0408">Iron</keyword>
<dbReference type="PANTHER" id="PTHR42988">
    <property type="entry name" value="PHOSPHOHYDROLASE"/>
    <property type="match status" value="1"/>
</dbReference>
<sequence length="364" mass="42065">MNFRFAVISDPHIAISQTIRNIPNRFHLVEVSIPALELVLKHIEQLDLDFLLLPGDLTQDGEPENHHWLRQRLEALPFPVYVVPGNHDVPTPFPTASSIGLKDFPNYYSPFGYYNPQQLYYTCEVLPGIQLIGLNSNLFDGEGKQLGCLDEEQLIWLEKTLSEVKEQFVIVMIHHNVIEHLPGQSDHVLGRRYMLDNAPMVLQLLEKYGVKLIFTGHLHIQDIAYHQGIYEITTGSLVSYPHPYRIIDINYQRQKQQEVKVKSYRVNSVPGWENLPEMSRQWLSDRSYPFMMKLLTTPPLNLSVEEADPLTPKLRNFWADMAAGDGLFDFPEFPPLVRRYFHQFSAVNREGKPHLIDNQTTLVI</sequence>
<organism evidence="6 7">
    <name type="scientific">Gloeothece citriformis (strain PCC 7424)</name>
    <name type="common">Cyanothece sp. (strain PCC 7424)</name>
    <dbReference type="NCBI Taxonomy" id="65393"/>
    <lineage>
        <taxon>Bacteria</taxon>
        <taxon>Bacillati</taxon>
        <taxon>Cyanobacteriota</taxon>
        <taxon>Cyanophyceae</taxon>
        <taxon>Oscillatoriophycideae</taxon>
        <taxon>Chroococcales</taxon>
        <taxon>Aphanothecaceae</taxon>
        <taxon>Gloeothece</taxon>
        <taxon>Gloeothece citriformis</taxon>
    </lineage>
</organism>
<dbReference type="InterPro" id="IPR011239">
    <property type="entry name" value="Pesterase_cyn"/>
</dbReference>
<dbReference type="InterPro" id="IPR004843">
    <property type="entry name" value="Calcineurin-like_PHP"/>
</dbReference>
<proteinExistence type="inferred from homology"/>
<evidence type="ECO:0000313" key="6">
    <source>
        <dbReference type="EMBL" id="ACK72528.1"/>
    </source>
</evidence>
<dbReference type="InterPro" id="IPR029052">
    <property type="entry name" value="Metallo-depent_PP-like"/>
</dbReference>
<protein>
    <submittedName>
        <fullName evidence="6">Metallophosphoesterase</fullName>
    </submittedName>
</protein>
<dbReference type="HOGENOM" id="CLU_064678_0_0_3"/>
<evidence type="ECO:0000256" key="3">
    <source>
        <dbReference type="ARBA" id="ARBA00023004"/>
    </source>
</evidence>
<dbReference type="KEGG" id="cyc:PCC7424_4158"/>
<dbReference type="SUPFAM" id="SSF56300">
    <property type="entry name" value="Metallo-dependent phosphatases"/>
    <property type="match status" value="1"/>
</dbReference>
<name>B7KLF6_GLOC7</name>
<dbReference type="Gene3D" id="3.60.21.10">
    <property type="match status" value="1"/>
</dbReference>
<keyword evidence="7" id="KW-1185">Reference proteome</keyword>
<dbReference type="GO" id="GO:0016787">
    <property type="term" value="F:hydrolase activity"/>
    <property type="evidence" value="ECO:0007669"/>
    <property type="project" value="UniProtKB-KW"/>
</dbReference>
<dbReference type="STRING" id="65393.PCC7424_4158"/>
<evidence type="ECO:0000256" key="4">
    <source>
        <dbReference type="ARBA" id="ARBA00025742"/>
    </source>
</evidence>